<evidence type="ECO:0000313" key="3">
    <source>
        <dbReference type="Proteomes" id="UP000255476"/>
    </source>
</evidence>
<evidence type="ECO:0000313" key="4">
    <source>
        <dbReference type="Proteomes" id="UP000269903"/>
    </source>
</evidence>
<accession>A0A2X3Z0I3</accession>
<dbReference type="Proteomes" id="UP000255476">
    <property type="component" value="Unassembled WGS sequence"/>
</dbReference>
<dbReference type="EMBL" id="LR134317">
    <property type="protein sequence ID" value="VEF09175.1"/>
    <property type="molecule type" value="Genomic_DNA"/>
</dbReference>
<dbReference type="AlphaFoldDB" id="A0A2X3Z0I3"/>
<proteinExistence type="predicted"/>
<dbReference type="Proteomes" id="UP000269903">
    <property type="component" value="Chromosome"/>
</dbReference>
<reference evidence="1 3" key="1">
    <citation type="submission" date="2018-06" db="EMBL/GenBank/DDBJ databases">
        <authorList>
            <consortium name="Pathogen Informatics"/>
            <person name="Doyle S."/>
        </authorList>
    </citation>
    <scope>NUCLEOTIDE SEQUENCE [LARGE SCALE GENOMIC DNA]</scope>
    <source>
        <strain evidence="1 3">NCTC7023</strain>
    </source>
</reference>
<dbReference type="InterPro" id="IPR016785">
    <property type="entry name" value="ComGD"/>
</dbReference>
<evidence type="ECO:0000313" key="1">
    <source>
        <dbReference type="EMBL" id="SUO80649.1"/>
    </source>
</evidence>
<gene>
    <name evidence="2" type="ORF">NCTC6180_01782</name>
    <name evidence="1" type="ORF">NCTC7023_00456</name>
</gene>
<name>A0A2X3Z0I3_STRSZ</name>
<reference evidence="2 4" key="2">
    <citation type="submission" date="2018-12" db="EMBL/GenBank/DDBJ databases">
        <authorList>
            <consortium name="Pathogen Informatics"/>
        </authorList>
    </citation>
    <scope>NUCLEOTIDE SEQUENCE [LARGE SCALE GENOMIC DNA]</scope>
    <source>
        <strain evidence="2 4">NCTC6180</strain>
    </source>
</reference>
<evidence type="ECO:0000313" key="2">
    <source>
        <dbReference type="EMBL" id="VEF09175.1"/>
    </source>
</evidence>
<organism evidence="2 4">
    <name type="scientific">Streptococcus equi subsp. zooepidemicus</name>
    <dbReference type="NCBI Taxonomy" id="40041"/>
    <lineage>
        <taxon>Bacteria</taxon>
        <taxon>Bacillati</taxon>
        <taxon>Bacillota</taxon>
        <taxon>Bacilli</taxon>
        <taxon>Lactobacillales</taxon>
        <taxon>Streptococcaceae</taxon>
        <taxon>Streptococcus</taxon>
    </lineage>
</organism>
<protein>
    <submittedName>
        <fullName evidence="2">Competence protein</fullName>
    </submittedName>
</protein>
<sequence>MQSIKMKLRSSIKAFTLLEGLLTLFLISFMLLCLSLPVSDSYARVEEHLFFMRFEQAYRHLQKLSILRQKEHVLVLKPHYIKAEEAILPLPKQVKLKSTQTLTIDKLGGNHSLARVVFENRDRQITYQFYLGSGNYQKTSQSLHRS</sequence>
<dbReference type="EMBL" id="UHHT01000001">
    <property type="protein sequence ID" value="SUO80649.1"/>
    <property type="molecule type" value="Genomic_DNA"/>
</dbReference>
<dbReference type="NCBIfam" id="NF040982">
    <property type="entry name" value="ComGD"/>
    <property type="match status" value="1"/>
</dbReference>